<proteinExistence type="predicted"/>
<organism evidence="2 3">
    <name type="scientific">Taphrina deformans (strain PYCC 5710 / ATCC 11124 / CBS 356.35 / IMI 108563 / JCM 9778 / NBRC 8474)</name>
    <name type="common">Peach leaf curl fungus</name>
    <name type="synonym">Lalaria deformans</name>
    <dbReference type="NCBI Taxonomy" id="1097556"/>
    <lineage>
        <taxon>Eukaryota</taxon>
        <taxon>Fungi</taxon>
        <taxon>Dikarya</taxon>
        <taxon>Ascomycota</taxon>
        <taxon>Taphrinomycotina</taxon>
        <taxon>Taphrinomycetes</taxon>
        <taxon>Taphrinales</taxon>
        <taxon>Taphrinaceae</taxon>
        <taxon>Taphrina</taxon>
    </lineage>
</organism>
<dbReference type="Proteomes" id="UP000013776">
    <property type="component" value="Unassembled WGS sequence"/>
</dbReference>
<dbReference type="AlphaFoldDB" id="R4XFM2"/>
<evidence type="ECO:0000256" key="1">
    <source>
        <dbReference type="SAM" id="MobiDB-lite"/>
    </source>
</evidence>
<accession>R4XFM2</accession>
<evidence type="ECO:0000313" key="2">
    <source>
        <dbReference type="EMBL" id="CCG82147.1"/>
    </source>
</evidence>
<keyword evidence="3" id="KW-1185">Reference proteome</keyword>
<dbReference type="EMBL" id="CAHR02000071">
    <property type="protein sequence ID" value="CCG82147.1"/>
    <property type="molecule type" value="Genomic_DNA"/>
</dbReference>
<dbReference type="VEuPathDB" id="FungiDB:TAPDE_002092"/>
<protein>
    <submittedName>
        <fullName evidence="2">Uncharacterized protein</fullName>
    </submittedName>
</protein>
<evidence type="ECO:0000313" key="3">
    <source>
        <dbReference type="Proteomes" id="UP000013776"/>
    </source>
</evidence>
<gene>
    <name evidence="2" type="ORF">TAPDE_002092</name>
</gene>
<comment type="caution">
    <text evidence="2">The sequence shown here is derived from an EMBL/GenBank/DDBJ whole genome shotgun (WGS) entry which is preliminary data.</text>
</comment>
<name>R4XFM2_TAPDE</name>
<dbReference type="OrthoDB" id="10652776at2759"/>
<feature type="region of interest" description="Disordered" evidence="1">
    <location>
        <begin position="142"/>
        <end position="177"/>
    </location>
</feature>
<reference evidence="2 3" key="1">
    <citation type="journal article" date="2013" name="MBio">
        <title>Genome sequencing of the plant pathogen Taphrina deformans, the causal agent of peach leaf curl.</title>
        <authorList>
            <person name="Cisse O.H."/>
            <person name="Almeida J.M.G.C.F."/>
            <person name="Fonseca A."/>
            <person name="Kumar A.A."/>
            <person name="Salojaervi J."/>
            <person name="Overmyer K."/>
            <person name="Hauser P.M."/>
            <person name="Pagni M."/>
        </authorList>
    </citation>
    <scope>NUCLEOTIDE SEQUENCE [LARGE SCALE GENOMIC DNA]</scope>
    <source>
        <strain evidence="3">PYCC 5710 / ATCC 11124 / CBS 356.35 / IMI 108563 / JCM 9778 / NBRC 8474</strain>
    </source>
</reference>
<sequence length="243" mass="27086">MNFELKFSSSKGEFPINVDFVAVLEKRRIPLAYYVAQESTITTTDQAAIKQLSEVLLGCPLSFAGETVLALLVQANDSRWLIYGRTEAKKKKSSDDGVEHGTLRVVARKLSELSLSGFVRPEIKAGESAFLVKRVRSALDDHQVKKRKKRRLSPIASGAESNQATDPIAKTQDLDKNNKLVETVSDRVEEDTPPVAQRQSKDKMTDNIETLSLGLTNKPLKDKLKKMIITLLSLQVCKRHPLL</sequence>